<keyword evidence="4 8" id="KW-0317">Glutathione biosynthesis</keyword>
<dbReference type="EMBL" id="AZCX01000010">
    <property type="protein sequence ID" value="KRK47322.1"/>
    <property type="molecule type" value="Genomic_DNA"/>
</dbReference>
<dbReference type="GO" id="GO:0004357">
    <property type="term" value="F:glutamate-cysteine ligase activity"/>
    <property type="evidence" value="ECO:0007669"/>
    <property type="project" value="UniProtKB-EC"/>
</dbReference>
<dbReference type="Proteomes" id="UP000050911">
    <property type="component" value="Unassembled WGS sequence"/>
</dbReference>
<organism evidence="11 12">
    <name type="scientific">Secundilactobacillus kimchicus JCM 15530</name>
    <dbReference type="NCBI Taxonomy" id="1302272"/>
    <lineage>
        <taxon>Bacteria</taxon>
        <taxon>Bacillati</taxon>
        <taxon>Bacillota</taxon>
        <taxon>Bacilli</taxon>
        <taxon>Lactobacillales</taxon>
        <taxon>Lactobacillaceae</taxon>
        <taxon>Secundilactobacillus</taxon>
    </lineage>
</organism>
<comment type="caution">
    <text evidence="11">The sequence shown here is derived from an EMBL/GenBank/DDBJ whole genome shotgun (WGS) entry which is preliminary data.</text>
</comment>
<accession>A0A0R1HVI0</accession>
<feature type="domain" description="Glutamate--cysteine ligase" evidence="10">
    <location>
        <begin position="17"/>
        <end position="250"/>
    </location>
</feature>
<dbReference type="PATRIC" id="fig|1302272.5.peg.591"/>
<dbReference type="PANTHER" id="PTHR38761">
    <property type="entry name" value="GLUTAMATE--CYSTEINE LIGASE"/>
    <property type="match status" value="1"/>
</dbReference>
<evidence type="ECO:0000256" key="9">
    <source>
        <dbReference type="RuleBase" id="RU004391"/>
    </source>
</evidence>
<dbReference type="STRING" id="1302272.FC96_GL000593"/>
<comment type="similarity">
    <text evidence="8">Belongs to the glutamate--cysteine ligase type 1 family.</text>
</comment>
<dbReference type="Pfam" id="PF04262">
    <property type="entry name" value="Glu_cys_ligase"/>
    <property type="match status" value="2"/>
</dbReference>
<evidence type="ECO:0000256" key="3">
    <source>
        <dbReference type="ARBA" id="ARBA00022598"/>
    </source>
</evidence>
<keyword evidence="6" id="KW-0067">ATP-binding</keyword>
<dbReference type="GO" id="GO:0005829">
    <property type="term" value="C:cytosol"/>
    <property type="evidence" value="ECO:0007669"/>
    <property type="project" value="TreeGrafter"/>
</dbReference>
<dbReference type="GO" id="GO:0046872">
    <property type="term" value="F:metal ion binding"/>
    <property type="evidence" value="ECO:0007669"/>
    <property type="project" value="TreeGrafter"/>
</dbReference>
<evidence type="ECO:0000256" key="2">
    <source>
        <dbReference type="ARBA" id="ARBA00012220"/>
    </source>
</evidence>
<evidence type="ECO:0000256" key="1">
    <source>
        <dbReference type="ARBA" id="ARBA00005006"/>
    </source>
</evidence>
<dbReference type="InterPro" id="IPR006334">
    <property type="entry name" value="Glut_cys_ligase"/>
</dbReference>
<dbReference type="Gene3D" id="3.30.590.20">
    <property type="match status" value="1"/>
</dbReference>
<dbReference type="GO" id="GO:0006750">
    <property type="term" value="P:glutathione biosynthetic process"/>
    <property type="evidence" value="ECO:0007669"/>
    <property type="project" value="UniProtKB-UniPathway"/>
</dbReference>
<proteinExistence type="inferred from homology"/>
<dbReference type="EC" id="6.3.2.2" evidence="2 9"/>
<evidence type="ECO:0000256" key="6">
    <source>
        <dbReference type="ARBA" id="ARBA00022840"/>
    </source>
</evidence>
<keyword evidence="12" id="KW-1185">Reference proteome</keyword>
<gene>
    <name evidence="11" type="ORF">FC96_GL000593</name>
</gene>
<reference evidence="11 12" key="1">
    <citation type="journal article" date="2015" name="Genome Announc.">
        <title>Expanding the biotechnology potential of lactobacilli through comparative genomics of 213 strains and associated genera.</title>
        <authorList>
            <person name="Sun Z."/>
            <person name="Harris H.M."/>
            <person name="McCann A."/>
            <person name="Guo C."/>
            <person name="Argimon S."/>
            <person name="Zhang W."/>
            <person name="Yang X."/>
            <person name="Jeffery I.B."/>
            <person name="Cooney J.C."/>
            <person name="Kagawa T.F."/>
            <person name="Liu W."/>
            <person name="Song Y."/>
            <person name="Salvetti E."/>
            <person name="Wrobel A."/>
            <person name="Rasinkangas P."/>
            <person name="Parkhill J."/>
            <person name="Rea M.C."/>
            <person name="O'Sullivan O."/>
            <person name="Ritari J."/>
            <person name="Douillard F.P."/>
            <person name="Paul Ross R."/>
            <person name="Yang R."/>
            <person name="Briner A.E."/>
            <person name="Felis G.E."/>
            <person name="de Vos W.M."/>
            <person name="Barrangou R."/>
            <person name="Klaenhammer T.R."/>
            <person name="Caufield P.W."/>
            <person name="Cui Y."/>
            <person name="Zhang H."/>
            <person name="O'Toole P.W."/>
        </authorList>
    </citation>
    <scope>NUCLEOTIDE SEQUENCE [LARGE SCALE GENOMIC DNA]</scope>
    <source>
        <strain evidence="11 12">JCM 15530</strain>
    </source>
</reference>
<evidence type="ECO:0000259" key="10">
    <source>
        <dbReference type="Pfam" id="PF04262"/>
    </source>
</evidence>
<dbReference type="InterPro" id="IPR014746">
    <property type="entry name" value="Gln_synth/guanido_kin_cat_dom"/>
</dbReference>
<name>A0A0R1HVI0_9LACO</name>
<comment type="catalytic activity">
    <reaction evidence="7 9">
        <text>L-cysteine + L-glutamate + ATP = gamma-L-glutamyl-L-cysteine + ADP + phosphate + H(+)</text>
        <dbReference type="Rhea" id="RHEA:13285"/>
        <dbReference type="ChEBI" id="CHEBI:15378"/>
        <dbReference type="ChEBI" id="CHEBI:29985"/>
        <dbReference type="ChEBI" id="CHEBI:30616"/>
        <dbReference type="ChEBI" id="CHEBI:35235"/>
        <dbReference type="ChEBI" id="CHEBI:43474"/>
        <dbReference type="ChEBI" id="CHEBI:58173"/>
        <dbReference type="ChEBI" id="CHEBI:456216"/>
        <dbReference type="EC" id="6.3.2.2"/>
    </reaction>
</comment>
<dbReference type="PANTHER" id="PTHR38761:SF1">
    <property type="entry name" value="GLUTAMATE--CYSTEINE LIGASE"/>
    <property type="match status" value="1"/>
</dbReference>
<comment type="pathway">
    <text evidence="1 9">Sulfur metabolism; glutathione biosynthesis; glutathione from L-cysteine and L-glutamate: step 1/2.</text>
</comment>
<evidence type="ECO:0000256" key="4">
    <source>
        <dbReference type="ARBA" id="ARBA00022684"/>
    </source>
</evidence>
<protein>
    <recommendedName>
        <fullName evidence="2 9">Glutamate--cysteine ligase</fullName>
        <ecNumber evidence="2 9">6.3.2.2</ecNumber>
    </recommendedName>
</protein>
<dbReference type="AlphaFoldDB" id="A0A0R1HVI0"/>
<evidence type="ECO:0000313" key="12">
    <source>
        <dbReference type="Proteomes" id="UP000050911"/>
    </source>
</evidence>
<evidence type="ECO:0000256" key="7">
    <source>
        <dbReference type="ARBA" id="ARBA00048819"/>
    </source>
</evidence>
<evidence type="ECO:0000313" key="11">
    <source>
        <dbReference type="EMBL" id="KRK47322.1"/>
    </source>
</evidence>
<feature type="domain" description="Glutamate--cysteine ligase" evidence="10">
    <location>
        <begin position="254"/>
        <end position="319"/>
    </location>
</feature>
<dbReference type="InterPro" id="IPR007370">
    <property type="entry name" value="Glu_cys_ligase"/>
</dbReference>
<sequence>MFDEIGQIIFNHEIVANASDFNMGIEVETIRVDAASKLTTEPYPKLLGDQRQNHFIKTDVYQIQSEIITPTAPKSADAMHYLMALNDTLRNSLAPNELLWPLSMPPALPEDKKTIPIANVAPDQRAYYERWIATRSDTEGIPVGVHLNVSISDTVLNTVWETQKSSFASFGDFINAMYAKIAQGFVYYRWLITYLFGASPLAEQHFFKPGEGPTHYVRSLRSSNFGLSAAIQPDFTSVRHYVNSIEDNIQGGKLFSEAEYHGSVRIKSATGHLQDMLKNGADYLEIRMLDLDPSTAVGVRTSTVRFFRILLTYFMMTDPLASADQINGKLTQGIAMNEVVAMENPMQQTIYHHEAQTFIDQLQQFGATIQWGPEYQEVLDTMQDRIDNPRQTPSATLCDHIVDESLTSYALMMANRYQRRARENPRPFTGFQNHPDMSVEELRQQLFGVNGRPEKFSSRQSKGSS</sequence>
<evidence type="ECO:0000256" key="5">
    <source>
        <dbReference type="ARBA" id="ARBA00022741"/>
    </source>
</evidence>
<dbReference type="UniPathway" id="UPA00142">
    <property type="reaction ID" value="UER00209"/>
</dbReference>
<dbReference type="GO" id="GO:0005524">
    <property type="term" value="F:ATP binding"/>
    <property type="evidence" value="ECO:0007669"/>
    <property type="project" value="UniProtKB-KW"/>
</dbReference>
<evidence type="ECO:0000256" key="8">
    <source>
        <dbReference type="RuleBase" id="RU003544"/>
    </source>
</evidence>
<keyword evidence="5" id="KW-0547">Nucleotide-binding</keyword>
<dbReference type="SUPFAM" id="SSF55931">
    <property type="entry name" value="Glutamine synthetase/guanido kinase"/>
    <property type="match status" value="1"/>
</dbReference>
<dbReference type="RefSeq" id="WP_056942989.1">
    <property type="nucleotide sequence ID" value="NZ_AZCX01000010.1"/>
</dbReference>
<keyword evidence="3 8" id="KW-0436">Ligase</keyword>
<dbReference type="OrthoDB" id="9803907at2"/>